<dbReference type="PANTHER" id="PTHR23253">
    <property type="entry name" value="EUKARYOTIC TRANSLATION INITIATION FACTOR 4 GAMMA"/>
    <property type="match status" value="1"/>
</dbReference>
<sequence length="681" mass="77830">MEDGGILEDGEILEEGEIVDNEVRKCSPPKLSSADQILLQNMRDILNSLTTLNFELTVLKLLALPITTKDVTQELVNLVFEMGFDDPVLSAKLVQRIHSSNEENWVPDFQELLLNKFKESFDKIEKDEIDIGNMDKKMDETAVPSTEGNEKKLELLMDKDNRKPWRKSMDLIRFMGELYKFDLVKSGTMFNFIKKTDFLSQEADEPLECLCVLLTTIGKKLEREVAKEELDEYFAIFGLIKLRRMEWINIRDILDGLQITAGIWSNARTLRVELPIIKEHLLQELVNQIFEMSFYEPLVTAKLCTYLEEVIVRIRNESNSRLQRRLRTTLNHQRTNTQQKLQETAKQLETTNSRFWELLLKKCQQSFEKYNNDVPNIANRLEKIEGTPAQVQEKKKELKLLWDEDKKKFLGLLIFIARLYMYSSAFDQLPLAASTTIMRCCLTTLLSQEAEEPFLVECLCGLYAAIAKTLNNYTGITKEPPEFDGYFSKLAQKSQDSELSSRIKNSLQHLIKHRQMKWLKKKLQEVHNDVERRGKIFASILQGRKRRHPGSYQKTSSSGATDAGKSLGGSGAFSQWTNHASTRRLGDSIKRPVGSRLVTNRFALLGQANSSSRTNSSSMGGMERRVSGSGRNMNENLRGIRGNQRRQMGGGLSSRGNSRPHFAQPGRFSASSEVTLHPLPT</sequence>
<organism evidence="3">
    <name type="scientific">Lygus hesperus</name>
    <name type="common">Western plant bug</name>
    <dbReference type="NCBI Taxonomy" id="30085"/>
    <lineage>
        <taxon>Eukaryota</taxon>
        <taxon>Metazoa</taxon>
        <taxon>Ecdysozoa</taxon>
        <taxon>Arthropoda</taxon>
        <taxon>Hexapoda</taxon>
        <taxon>Insecta</taxon>
        <taxon>Pterygota</taxon>
        <taxon>Neoptera</taxon>
        <taxon>Paraneoptera</taxon>
        <taxon>Hemiptera</taxon>
        <taxon>Heteroptera</taxon>
        <taxon>Panheteroptera</taxon>
        <taxon>Cimicomorpha</taxon>
        <taxon>Miridae</taxon>
        <taxon>Mirini</taxon>
        <taxon>Lygus</taxon>
    </lineage>
</organism>
<name>A0A0K8S5B0_LYGHE</name>
<feature type="domain" description="MIF4G" evidence="2">
    <location>
        <begin position="39"/>
        <end position="283"/>
    </location>
</feature>
<dbReference type="GO" id="GO:0003723">
    <property type="term" value="F:RNA binding"/>
    <property type="evidence" value="ECO:0007669"/>
    <property type="project" value="InterPro"/>
</dbReference>
<dbReference type="SMART" id="SM00543">
    <property type="entry name" value="MIF4G"/>
    <property type="match status" value="1"/>
</dbReference>
<dbReference type="AlphaFoldDB" id="A0A0K8S5B0"/>
<evidence type="ECO:0000256" key="1">
    <source>
        <dbReference type="SAM" id="MobiDB-lite"/>
    </source>
</evidence>
<protein>
    <recommendedName>
        <fullName evidence="2">MIF4G domain-containing protein</fullName>
    </recommendedName>
</protein>
<feature type="compositionally biased region" description="Low complexity" evidence="1">
    <location>
        <begin position="609"/>
        <end position="618"/>
    </location>
</feature>
<dbReference type="SUPFAM" id="SSF48371">
    <property type="entry name" value="ARM repeat"/>
    <property type="match status" value="2"/>
</dbReference>
<accession>A0A0K8S5B0</accession>
<dbReference type="Gene3D" id="1.25.40.180">
    <property type="match status" value="2"/>
</dbReference>
<dbReference type="EMBL" id="GBRD01017365">
    <property type="protein sequence ID" value="JAG48462.1"/>
    <property type="molecule type" value="Transcribed_RNA"/>
</dbReference>
<proteinExistence type="predicted"/>
<feature type="region of interest" description="Disordered" evidence="1">
    <location>
        <begin position="537"/>
        <end position="575"/>
    </location>
</feature>
<dbReference type="InterPro" id="IPR003890">
    <property type="entry name" value="MIF4G-like_typ-3"/>
</dbReference>
<feature type="region of interest" description="Disordered" evidence="1">
    <location>
        <begin position="608"/>
        <end position="681"/>
    </location>
</feature>
<evidence type="ECO:0000313" key="3">
    <source>
        <dbReference type="EMBL" id="JAG48462.1"/>
    </source>
</evidence>
<reference evidence="3" key="1">
    <citation type="submission" date="2014-09" db="EMBL/GenBank/DDBJ databases">
        <authorList>
            <person name="Magalhaes I.L.F."/>
            <person name="Oliveira U."/>
            <person name="Santos F.R."/>
            <person name="Vidigal T.H.D.A."/>
            <person name="Brescovit A.D."/>
            <person name="Santos A.J."/>
        </authorList>
    </citation>
    <scope>NUCLEOTIDE SEQUENCE</scope>
</reference>
<dbReference type="Pfam" id="PF02854">
    <property type="entry name" value="MIF4G"/>
    <property type="match status" value="2"/>
</dbReference>
<dbReference type="InterPro" id="IPR016024">
    <property type="entry name" value="ARM-type_fold"/>
</dbReference>
<evidence type="ECO:0000259" key="2">
    <source>
        <dbReference type="SMART" id="SM00543"/>
    </source>
</evidence>